<proteinExistence type="predicted"/>
<evidence type="ECO:0008006" key="5">
    <source>
        <dbReference type="Google" id="ProtNLM"/>
    </source>
</evidence>
<dbReference type="HOGENOM" id="CLU_100583_0_0_6"/>
<accession>N6VVF2</accession>
<keyword evidence="4" id="KW-1185">Reference proteome</keyword>
<dbReference type="Proteomes" id="UP000013165">
    <property type="component" value="Unassembled WGS sequence"/>
</dbReference>
<feature type="compositionally biased region" description="Basic and acidic residues" evidence="1">
    <location>
        <begin position="45"/>
        <end position="72"/>
    </location>
</feature>
<dbReference type="InterPro" id="IPR012666">
    <property type="entry name" value="CbtA_put"/>
</dbReference>
<feature type="transmembrane region" description="Helical" evidence="2">
    <location>
        <begin position="120"/>
        <end position="138"/>
    </location>
</feature>
<keyword evidence="2" id="KW-0472">Membrane</keyword>
<keyword evidence="2" id="KW-0812">Transmembrane</keyword>
<dbReference type="STRING" id="626887.J057_22265"/>
<evidence type="ECO:0000256" key="2">
    <source>
        <dbReference type="SAM" id="Phobius"/>
    </source>
</evidence>
<feature type="transmembrane region" description="Helical" evidence="2">
    <location>
        <begin position="182"/>
        <end position="201"/>
    </location>
</feature>
<feature type="transmembrane region" description="Helical" evidence="2">
    <location>
        <begin position="84"/>
        <end position="108"/>
    </location>
</feature>
<evidence type="ECO:0000313" key="4">
    <source>
        <dbReference type="Proteomes" id="UP000013165"/>
    </source>
</evidence>
<evidence type="ECO:0000313" key="3">
    <source>
        <dbReference type="EMBL" id="ENO14165.1"/>
    </source>
</evidence>
<sequence length="260" mass="27486">MFRSLILSACLIGVVLGLLVTAVQAVGVTPILLNAEQFEGAGEPAAHEHSGGEQAAHHHHEEAAGGHHHGDDAWAPEDGAERTFYTTVSNIFAGIGFSAVLLVVMSQLRERGKMMLSPSRGLLIGALGFLAVFVAPSLGLPPEVPGSAAAPLEARQLWWVFTVLMVVAGLGLVGLARGWMKLAGIPLLAIPYLFVPAHEGPLFSHPDPQAVAALTELHQQFIWATGVTNLVFWLLAGVLSAIALKRLYKASADQYDEATA</sequence>
<keyword evidence="2" id="KW-1133">Transmembrane helix</keyword>
<dbReference type="RefSeq" id="WP_004582384.1">
    <property type="nucleotide sequence ID" value="NZ_AP028878.1"/>
</dbReference>
<dbReference type="PATRIC" id="fig|626887.3.peg.4453"/>
<feature type="transmembrane region" description="Helical" evidence="2">
    <location>
        <begin position="221"/>
        <end position="244"/>
    </location>
</feature>
<dbReference type="EMBL" id="APLQ01000014">
    <property type="protein sequence ID" value="ENO14165.1"/>
    <property type="molecule type" value="Genomic_DNA"/>
</dbReference>
<feature type="transmembrane region" description="Helical" evidence="2">
    <location>
        <begin position="158"/>
        <end position="175"/>
    </location>
</feature>
<name>N6VVF2_9GAMM</name>
<dbReference type="eggNOG" id="COG5446">
    <property type="taxonomic scope" value="Bacteria"/>
</dbReference>
<dbReference type="AlphaFoldDB" id="N6VVF2"/>
<gene>
    <name evidence="3" type="ORF">J057_22265</name>
</gene>
<feature type="region of interest" description="Disordered" evidence="1">
    <location>
        <begin position="42"/>
        <end position="73"/>
    </location>
</feature>
<evidence type="ECO:0000256" key="1">
    <source>
        <dbReference type="SAM" id="MobiDB-lite"/>
    </source>
</evidence>
<dbReference type="Pfam" id="PF09490">
    <property type="entry name" value="CbtA"/>
    <property type="match status" value="1"/>
</dbReference>
<organism evidence="3 4">
    <name type="scientific">Marinobacter nanhaiticus D15-8W</name>
    <dbReference type="NCBI Taxonomy" id="626887"/>
    <lineage>
        <taxon>Bacteria</taxon>
        <taxon>Pseudomonadati</taxon>
        <taxon>Pseudomonadota</taxon>
        <taxon>Gammaproteobacteria</taxon>
        <taxon>Pseudomonadales</taxon>
        <taxon>Marinobacteraceae</taxon>
        <taxon>Marinobacter</taxon>
    </lineage>
</organism>
<protein>
    <recommendedName>
        <fullName evidence="5">Cobalt transporter</fullName>
    </recommendedName>
</protein>
<comment type="caution">
    <text evidence="3">The sequence shown here is derived from an EMBL/GenBank/DDBJ whole genome shotgun (WGS) entry which is preliminary data.</text>
</comment>
<dbReference type="OrthoDB" id="9813640at2"/>
<reference evidence="3 4" key="1">
    <citation type="journal article" date="2013" name="Genome Announc.">
        <title>Genome Sequence of the Polycyclic Aromatic Hydrocarbon-Degrading Bacterium Strain Marinobacter nanhaiticus D15-8WT.</title>
        <authorList>
            <person name="Cui Z."/>
            <person name="Gao W."/>
            <person name="Li Q."/>
            <person name="Xu G."/>
            <person name="Zheng L."/>
        </authorList>
    </citation>
    <scope>NUCLEOTIDE SEQUENCE [LARGE SCALE GENOMIC DNA]</scope>
    <source>
        <strain evidence="3 4">D15-8W</strain>
    </source>
</reference>